<protein>
    <submittedName>
        <fullName evidence="2">Uncharacterized protein</fullName>
    </submittedName>
</protein>
<sequence>MVLGTAGSDNHKRDECSVQEASSKEKLNMKPEYAKFIESVLPTPREASELLIDHEVKVWSLCGVGNLPVESVLPTPREASELLIDHEVKVWSLCGVGNLPV</sequence>
<dbReference type="AlphaFoldDB" id="A0AAW1N7J0"/>
<name>A0AAW1N7J0_POPJA</name>
<reference evidence="2 3" key="1">
    <citation type="journal article" date="2024" name="BMC Genomics">
        <title>De novo assembly and annotation of Popillia japonica's genome with initial clues to its potential as an invasive pest.</title>
        <authorList>
            <person name="Cucini C."/>
            <person name="Boschi S."/>
            <person name="Funari R."/>
            <person name="Cardaioli E."/>
            <person name="Iannotti N."/>
            <person name="Marturano G."/>
            <person name="Paoli F."/>
            <person name="Bruttini M."/>
            <person name="Carapelli A."/>
            <person name="Frati F."/>
            <person name="Nardi F."/>
        </authorList>
    </citation>
    <scope>NUCLEOTIDE SEQUENCE [LARGE SCALE GENOMIC DNA]</scope>
    <source>
        <strain evidence="2">DMR45628</strain>
    </source>
</reference>
<organism evidence="2 3">
    <name type="scientific">Popillia japonica</name>
    <name type="common">Japanese beetle</name>
    <dbReference type="NCBI Taxonomy" id="7064"/>
    <lineage>
        <taxon>Eukaryota</taxon>
        <taxon>Metazoa</taxon>
        <taxon>Ecdysozoa</taxon>
        <taxon>Arthropoda</taxon>
        <taxon>Hexapoda</taxon>
        <taxon>Insecta</taxon>
        <taxon>Pterygota</taxon>
        <taxon>Neoptera</taxon>
        <taxon>Endopterygota</taxon>
        <taxon>Coleoptera</taxon>
        <taxon>Polyphaga</taxon>
        <taxon>Scarabaeiformia</taxon>
        <taxon>Scarabaeidae</taxon>
        <taxon>Rutelinae</taxon>
        <taxon>Popillia</taxon>
    </lineage>
</organism>
<feature type="region of interest" description="Disordered" evidence="1">
    <location>
        <begin position="1"/>
        <end position="25"/>
    </location>
</feature>
<accession>A0AAW1N7J0</accession>
<proteinExistence type="predicted"/>
<comment type="caution">
    <text evidence="2">The sequence shown here is derived from an EMBL/GenBank/DDBJ whole genome shotgun (WGS) entry which is preliminary data.</text>
</comment>
<dbReference type="Proteomes" id="UP001458880">
    <property type="component" value="Unassembled WGS sequence"/>
</dbReference>
<gene>
    <name evidence="2" type="ORF">QE152_g1256</name>
</gene>
<evidence type="ECO:0000313" key="2">
    <source>
        <dbReference type="EMBL" id="KAK9754503.1"/>
    </source>
</evidence>
<dbReference type="EMBL" id="JASPKY010000007">
    <property type="protein sequence ID" value="KAK9754503.1"/>
    <property type="molecule type" value="Genomic_DNA"/>
</dbReference>
<feature type="compositionally biased region" description="Basic and acidic residues" evidence="1">
    <location>
        <begin position="9"/>
        <end position="25"/>
    </location>
</feature>
<evidence type="ECO:0000256" key="1">
    <source>
        <dbReference type="SAM" id="MobiDB-lite"/>
    </source>
</evidence>
<evidence type="ECO:0000313" key="3">
    <source>
        <dbReference type="Proteomes" id="UP001458880"/>
    </source>
</evidence>
<keyword evidence="3" id="KW-1185">Reference proteome</keyword>